<feature type="transmembrane region" description="Helical" evidence="11">
    <location>
        <begin position="24"/>
        <end position="48"/>
    </location>
</feature>
<evidence type="ECO:0000259" key="12">
    <source>
        <dbReference type="Pfam" id="PF02687"/>
    </source>
</evidence>
<evidence type="ECO:0000256" key="9">
    <source>
        <dbReference type="ARBA" id="ARBA00023306"/>
    </source>
</evidence>
<evidence type="ECO:0000313" key="14">
    <source>
        <dbReference type="EMBL" id="MEQ2440104.1"/>
    </source>
</evidence>
<comment type="function">
    <text evidence="10">Part of the ABC transporter FtsEX involved in asymmetric cellular division facilitating the initiation of sporulation.</text>
</comment>
<evidence type="ECO:0000256" key="5">
    <source>
        <dbReference type="ARBA" id="ARBA00022618"/>
    </source>
</evidence>
<dbReference type="Pfam" id="PF02687">
    <property type="entry name" value="FtsX"/>
    <property type="match status" value="1"/>
</dbReference>
<comment type="similarity">
    <text evidence="2 10">Belongs to the ABC-4 integral membrane protein family. FtsX subfamily.</text>
</comment>
<dbReference type="PIRSF" id="PIRSF003097">
    <property type="entry name" value="FtsX"/>
    <property type="match status" value="1"/>
</dbReference>
<organism evidence="14 15">
    <name type="scientific">Solibaculum intestinale</name>
    <dbReference type="NCBI Taxonomy" id="3133165"/>
    <lineage>
        <taxon>Bacteria</taxon>
        <taxon>Bacillati</taxon>
        <taxon>Bacillota</taxon>
        <taxon>Clostridia</taxon>
        <taxon>Eubacteriales</taxon>
        <taxon>Oscillospiraceae</taxon>
        <taxon>Solibaculum</taxon>
    </lineage>
</organism>
<dbReference type="InterPro" id="IPR036259">
    <property type="entry name" value="MFS_trans_sf"/>
</dbReference>
<protein>
    <recommendedName>
        <fullName evidence="3 10">Cell division protein FtsX</fullName>
    </recommendedName>
</protein>
<evidence type="ECO:0000313" key="15">
    <source>
        <dbReference type="Proteomes" id="UP001489509"/>
    </source>
</evidence>
<dbReference type="Pfam" id="PF18075">
    <property type="entry name" value="FtsX_ECD"/>
    <property type="match status" value="1"/>
</dbReference>
<comment type="subcellular location">
    <subcellularLocation>
        <location evidence="1">Cell membrane</location>
        <topology evidence="1">Multi-pass membrane protein</topology>
    </subcellularLocation>
</comment>
<evidence type="ECO:0000256" key="3">
    <source>
        <dbReference type="ARBA" id="ARBA00021907"/>
    </source>
</evidence>
<keyword evidence="9 10" id="KW-0131">Cell cycle</keyword>
<dbReference type="InterPro" id="IPR040690">
    <property type="entry name" value="FtsX_ECD"/>
</dbReference>
<proteinExistence type="inferred from homology"/>
<evidence type="ECO:0000256" key="1">
    <source>
        <dbReference type="ARBA" id="ARBA00004651"/>
    </source>
</evidence>
<dbReference type="PROSITE" id="PS51257">
    <property type="entry name" value="PROKAR_LIPOPROTEIN"/>
    <property type="match status" value="1"/>
</dbReference>
<dbReference type="SUPFAM" id="SSF103473">
    <property type="entry name" value="MFS general substrate transporter"/>
    <property type="match status" value="1"/>
</dbReference>
<reference evidence="14 15" key="1">
    <citation type="submission" date="2024-03" db="EMBL/GenBank/DDBJ databases">
        <title>Human intestinal bacterial collection.</title>
        <authorList>
            <person name="Pauvert C."/>
            <person name="Hitch T.C.A."/>
            <person name="Clavel T."/>
        </authorList>
    </citation>
    <scope>NUCLEOTIDE SEQUENCE [LARGE SCALE GENOMIC DNA]</scope>
    <source>
        <strain evidence="14 15">CLA-JM-H44</strain>
    </source>
</reference>
<keyword evidence="8 10" id="KW-0472">Membrane</keyword>
<dbReference type="Gene3D" id="3.30.70.3040">
    <property type="match status" value="1"/>
</dbReference>
<feature type="transmembrane region" description="Helical" evidence="11">
    <location>
        <begin position="265"/>
        <end position="287"/>
    </location>
</feature>
<dbReference type="Proteomes" id="UP001489509">
    <property type="component" value="Unassembled WGS sequence"/>
</dbReference>
<evidence type="ECO:0000256" key="7">
    <source>
        <dbReference type="ARBA" id="ARBA00022989"/>
    </source>
</evidence>
<name>A0ABV1DYJ7_9FIRM</name>
<evidence type="ECO:0000256" key="10">
    <source>
        <dbReference type="PIRNR" id="PIRNR003097"/>
    </source>
</evidence>
<dbReference type="PANTHER" id="PTHR47755">
    <property type="entry name" value="CELL DIVISION PROTEIN FTSX"/>
    <property type="match status" value="1"/>
</dbReference>
<keyword evidence="15" id="KW-1185">Reference proteome</keyword>
<comment type="caution">
    <text evidence="14">The sequence shown here is derived from an EMBL/GenBank/DDBJ whole genome shotgun (WGS) entry which is preliminary data.</text>
</comment>
<evidence type="ECO:0000256" key="11">
    <source>
        <dbReference type="SAM" id="Phobius"/>
    </source>
</evidence>
<evidence type="ECO:0000256" key="8">
    <source>
        <dbReference type="ARBA" id="ARBA00023136"/>
    </source>
</evidence>
<dbReference type="NCBIfam" id="NF038347">
    <property type="entry name" value="FtsX_Gpos"/>
    <property type="match status" value="1"/>
</dbReference>
<evidence type="ECO:0000256" key="4">
    <source>
        <dbReference type="ARBA" id="ARBA00022475"/>
    </source>
</evidence>
<dbReference type="InterPro" id="IPR003838">
    <property type="entry name" value="ABC3_permease_C"/>
</dbReference>
<keyword evidence="7 11" id="KW-1133">Transmembrane helix</keyword>
<evidence type="ECO:0000256" key="6">
    <source>
        <dbReference type="ARBA" id="ARBA00022692"/>
    </source>
</evidence>
<dbReference type="PANTHER" id="PTHR47755:SF1">
    <property type="entry name" value="CELL DIVISION PROTEIN FTSX"/>
    <property type="match status" value="1"/>
</dbReference>
<dbReference type="InterPro" id="IPR058204">
    <property type="entry name" value="FtsX_firmicutes-type"/>
</dbReference>
<accession>A0ABV1DYJ7</accession>
<dbReference type="EMBL" id="JBBMFD010000005">
    <property type="protein sequence ID" value="MEQ2440104.1"/>
    <property type="molecule type" value="Genomic_DNA"/>
</dbReference>
<dbReference type="InterPro" id="IPR004513">
    <property type="entry name" value="FtsX"/>
</dbReference>
<feature type="transmembrane region" description="Helical" evidence="11">
    <location>
        <begin position="172"/>
        <end position="194"/>
    </location>
</feature>
<sequence length="304" mass="33241">MKTSSLGYLIREGFRSLWTNRNMALASVGVLLSCLVLLGSAVLVVLNINQAVGWMESQNIVMVYLKSGTTQADIDAVQAKFAQMDNIAQTKFISKEEALETQKKALGEDGDLFDGYKGENPFPDAYQVSVKDVERYTETVEELRGITQVEKVSERTEEAEAMLNVRNTVSVISFWVIGLLILVALFIISNTIKITIYERRLEVSIMKSVGATNGFITMPFIIEGMLIGLIAGLLSTGILWYVYGLAADGILKMSAFATLVPFSDVGWLILLCFLGIGMAAGALGSFISVQRYLRTNGGGVYNVL</sequence>
<feature type="domain" description="FtsX extracellular" evidence="13">
    <location>
        <begin position="61"/>
        <end position="152"/>
    </location>
</feature>
<evidence type="ECO:0000259" key="13">
    <source>
        <dbReference type="Pfam" id="PF18075"/>
    </source>
</evidence>
<keyword evidence="5 10" id="KW-0132">Cell division</keyword>
<dbReference type="RefSeq" id="WP_349218482.1">
    <property type="nucleotide sequence ID" value="NZ_JBBMFD010000005.1"/>
</dbReference>
<keyword evidence="4 10" id="KW-1003">Cell membrane</keyword>
<evidence type="ECO:0000256" key="2">
    <source>
        <dbReference type="ARBA" id="ARBA00007379"/>
    </source>
</evidence>
<keyword evidence="6 11" id="KW-0812">Transmembrane</keyword>
<feature type="transmembrane region" description="Helical" evidence="11">
    <location>
        <begin position="215"/>
        <end position="243"/>
    </location>
</feature>
<feature type="domain" description="ABC3 transporter permease C-terminal" evidence="12">
    <location>
        <begin position="176"/>
        <end position="296"/>
    </location>
</feature>
<gene>
    <name evidence="14" type="primary">ftsX</name>
    <name evidence="14" type="ORF">WMO26_04620</name>
</gene>